<evidence type="ECO:0000256" key="2">
    <source>
        <dbReference type="SAM" id="Phobius"/>
    </source>
</evidence>
<dbReference type="AlphaFoldDB" id="A0AAN6N207"/>
<proteinExistence type="predicted"/>
<accession>A0AAN6N207</accession>
<evidence type="ECO:0000313" key="4">
    <source>
        <dbReference type="EMBL" id="KAK3937320.1"/>
    </source>
</evidence>
<keyword evidence="2" id="KW-0812">Transmembrane</keyword>
<feature type="chain" id="PRO_5042968314" description="Mid2 domain-containing protein" evidence="3">
    <location>
        <begin position="21"/>
        <end position="359"/>
    </location>
</feature>
<keyword evidence="2" id="KW-0472">Membrane</keyword>
<feature type="region of interest" description="Disordered" evidence="1">
    <location>
        <begin position="286"/>
        <end position="359"/>
    </location>
</feature>
<evidence type="ECO:0000313" key="5">
    <source>
        <dbReference type="Proteomes" id="UP001303473"/>
    </source>
</evidence>
<keyword evidence="2" id="KW-1133">Transmembrane helix</keyword>
<feature type="signal peptide" evidence="3">
    <location>
        <begin position="1"/>
        <end position="20"/>
    </location>
</feature>
<feature type="transmembrane region" description="Helical" evidence="2">
    <location>
        <begin position="187"/>
        <end position="209"/>
    </location>
</feature>
<comment type="caution">
    <text evidence="4">The sequence shown here is derived from an EMBL/GenBank/DDBJ whole genome shotgun (WGS) entry which is preliminary data.</text>
</comment>
<feature type="compositionally biased region" description="Low complexity" evidence="1">
    <location>
        <begin position="299"/>
        <end position="315"/>
    </location>
</feature>
<reference evidence="5" key="1">
    <citation type="journal article" date="2023" name="Mol. Phylogenet. Evol.">
        <title>Genome-scale phylogeny and comparative genomics of the fungal order Sordariales.</title>
        <authorList>
            <person name="Hensen N."/>
            <person name="Bonometti L."/>
            <person name="Westerberg I."/>
            <person name="Brannstrom I.O."/>
            <person name="Guillou S."/>
            <person name="Cros-Aarteil S."/>
            <person name="Calhoun S."/>
            <person name="Haridas S."/>
            <person name="Kuo A."/>
            <person name="Mondo S."/>
            <person name="Pangilinan J."/>
            <person name="Riley R."/>
            <person name="LaButti K."/>
            <person name="Andreopoulos B."/>
            <person name="Lipzen A."/>
            <person name="Chen C."/>
            <person name="Yan M."/>
            <person name="Daum C."/>
            <person name="Ng V."/>
            <person name="Clum A."/>
            <person name="Steindorff A."/>
            <person name="Ohm R.A."/>
            <person name="Martin F."/>
            <person name="Silar P."/>
            <person name="Natvig D.O."/>
            <person name="Lalanne C."/>
            <person name="Gautier V."/>
            <person name="Ament-Velasquez S.L."/>
            <person name="Kruys A."/>
            <person name="Hutchinson M.I."/>
            <person name="Powell A.J."/>
            <person name="Barry K."/>
            <person name="Miller A.N."/>
            <person name="Grigoriev I.V."/>
            <person name="Debuchy R."/>
            <person name="Gladieux P."/>
            <person name="Hiltunen Thoren M."/>
            <person name="Johannesson H."/>
        </authorList>
    </citation>
    <scope>NUCLEOTIDE SEQUENCE [LARGE SCALE GENOMIC DNA]</scope>
    <source>
        <strain evidence="5">CBS 340.73</strain>
    </source>
</reference>
<keyword evidence="5" id="KW-1185">Reference proteome</keyword>
<sequence length="359" mass="38706">MKRFRCLLILSSVLVRKSAADAQCYGINGQKNSGLSPCNSAATGTGGSHAACCDESQQEACLSSGLCLATQRNDNVTFWAEGCTDPAGLDAACPSYCGASSQFISMPLQTSYAMMFCGDSSWCCCFDNFGKSCDTTQCCTRNFTLTRGIGTVVRQFGNTGSSNNIDDDNPRGGPNGNGSFDWRGRGLIPVVVAAVVGSLLLAIIVAFGFTWSQNRRLKRQVENLQEISTKTLSFSTISARPSVSVQPLTATSYPLSYPPEPYPEELLSPNESYHNIVRTLSANRPQNYSTYQPQPPTPSSATQGPGFGYFQGQPAAPAPRRPSWSSRNVRHADSTASFSEFMGRQGISELPAEKEPRHF</sequence>
<evidence type="ECO:0008006" key="6">
    <source>
        <dbReference type="Google" id="ProtNLM"/>
    </source>
</evidence>
<evidence type="ECO:0000256" key="3">
    <source>
        <dbReference type="SAM" id="SignalP"/>
    </source>
</evidence>
<dbReference type="Proteomes" id="UP001303473">
    <property type="component" value="Unassembled WGS sequence"/>
</dbReference>
<dbReference type="EMBL" id="MU853857">
    <property type="protein sequence ID" value="KAK3937320.1"/>
    <property type="molecule type" value="Genomic_DNA"/>
</dbReference>
<protein>
    <recommendedName>
        <fullName evidence="6">Mid2 domain-containing protein</fullName>
    </recommendedName>
</protein>
<evidence type="ECO:0000256" key="1">
    <source>
        <dbReference type="SAM" id="MobiDB-lite"/>
    </source>
</evidence>
<name>A0AAN6N207_9PEZI</name>
<keyword evidence="3" id="KW-0732">Signal</keyword>
<gene>
    <name evidence="4" type="ORF">QBC46DRAFT_11896</name>
</gene>
<organism evidence="4 5">
    <name type="scientific">Diplogelasinospora grovesii</name>
    <dbReference type="NCBI Taxonomy" id="303347"/>
    <lineage>
        <taxon>Eukaryota</taxon>
        <taxon>Fungi</taxon>
        <taxon>Dikarya</taxon>
        <taxon>Ascomycota</taxon>
        <taxon>Pezizomycotina</taxon>
        <taxon>Sordariomycetes</taxon>
        <taxon>Sordariomycetidae</taxon>
        <taxon>Sordariales</taxon>
        <taxon>Diplogelasinosporaceae</taxon>
        <taxon>Diplogelasinospora</taxon>
    </lineage>
</organism>